<dbReference type="GO" id="GO:0006396">
    <property type="term" value="P:RNA processing"/>
    <property type="evidence" value="ECO:0007669"/>
    <property type="project" value="InterPro"/>
</dbReference>
<dbReference type="GO" id="GO:0005730">
    <property type="term" value="C:nucleolus"/>
    <property type="evidence" value="ECO:0007669"/>
    <property type="project" value="UniProtKB-SubCell"/>
</dbReference>
<keyword evidence="4" id="KW-0597">Phosphoprotein</keyword>
<dbReference type="SMART" id="SM00233">
    <property type="entry name" value="PH"/>
    <property type="match status" value="1"/>
</dbReference>
<reference evidence="17 18" key="1">
    <citation type="submission" date="2017-10" db="EMBL/GenBank/DDBJ databases">
        <title>A novel species of cold-tolerant Malassezia isolated from bats.</title>
        <authorList>
            <person name="Lorch J.M."/>
            <person name="Palmer J.M."/>
            <person name="Vanderwolf K.J."/>
            <person name="Schmidt K.Z."/>
            <person name="Verant M.L."/>
            <person name="Weller T.J."/>
            <person name="Blehert D.S."/>
        </authorList>
    </citation>
    <scope>NUCLEOTIDE SEQUENCE [LARGE SCALE GENOMIC DNA]</scope>
    <source>
        <strain evidence="17 18">NWHC:44797-103</strain>
    </source>
</reference>
<feature type="binding site" evidence="12">
    <location>
        <position position="1956"/>
    </location>
    <ligand>
        <name>S-adenosyl-L-methionine</name>
        <dbReference type="ChEBI" id="CHEBI:59789"/>
    </ligand>
</feature>
<dbReference type="SUPFAM" id="SSF48065">
    <property type="entry name" value="DBL homology domain (DH-domain)"/>
    <property type="match status" value="1"/>
</dbReference>
<dbReference type="InterPro" id="IPR001180">
    <property type="entry name" value="CNH_dom"/>
</dbReference>
<dbReference type="Gene3D" id="3.40.50.150">
    <property type="entry name" value="Vaccinia Virus protein VP39"/>
    <property type="match status" value="1"/>
</dbReference>
<feature type="region of interest" description="Disordered" evidence="13">
    <location>
        <begin position="144"/>
        <end position="164"/>
    </location>
</feature>
<keyword evidence="10" id="KW-0539">Nucleus</keyword>
<dbReference type="Pfam" id="PF00621">
    <property type="entry name" value="RhoGEF"/>
    <property type="match status" value="1"/>
</dbReference>
<evidence type="ECO:0000256" key="13">
    <source>
        <dbReference type="SAM" id="MobiDB-lite"/>
    </source>
</evidence>
<dbReference type="Gene3D" id="3.30.70.1170">
    <property type="entry name" value="Sun protein, domain 3"/>
    <property type="match status" value="1"/>
</dbReference>
<accession>A0A2N1JCS0</accession>
<evidence type="ECO:0000259" key="14">
    <source>
        <dbReference type="PROSITE" id="PS50010"/>
    </source>
</evidence>
<feature type="region of interest" description="Disordered" evidence="13">
    <location>
        <begin position="1520"/>
        <end position="1727"/>
    </location>
</feature>
<feature type="compositionally biased region" description="Basic and acidic residues" evidence="13">
    <location>
        <begin position="258"/>
        <end position="269"/>
    </location>
</feature>
<proteinExistence type="inferred from homology"/>
<dbReference type="SMART" id="SM00049">
    <property type="entry name" value="DEP"/>
    <property type="match status" value="1"/>
</dbReference>
<keyword evidence="6" id="KW-0344">Guanine-nucleotide releasing factor</keyword>
<dbReference type="InterPro" id="IPR011023">
    <property type="entry name" value="Nop2p"/>
</dbReference>
<dbReference type="STRING" id="2020962.A0A2N1JCS0"/>
<dbReference type="GO" id="GO:0003723">
    <property type="term" value="F:RNA binding"/>
    <property type="evidence" value="ECO:0007669"/>
    <property type="project" value="UniProtKB-UniRule"/>
</dbReference>
<feature type="domain" description="CNH" evidence="15">
    <location>
        <begin position="817"/>
        <end position="1113"/>
    </location>
</feature>
<evidence type="ECO:0000313" key="17">
    <source>
        <dbReference type="EMBL" id="PKI84339.1"/>
    </source>
</evidence>
<dbReference type="Pfam" id="PF00610">
    <property type="entry name" value="DEP"/>
    <property type="match status" value="1"/>
</dbReference>
<feature type="region of interest" description="Disordered" evidence="13">
    <location>
        <begin position="1"/>
        <end position="25"/>
    </location>
</feature>
<dbReference type="InterPro" id="IPR036390">
    <property type="entry name" value="WH_DNA-bd_sf"/>
</dbReference>
<evidence type="ECO:0000256" key="12">
    <source>
        <dbReference type="PROSITE-ProRule" id="PRU01023"/>
    </source>
</evidence>
<gene>
    <name evidence="17" type="primary">ROM2</name>
    <name evidence="17" type="ORF">MVES_001441</name>
</gene>
<dbReference type="PROSITE" id="PS50219">
    <property type="entry name" value="CNH"/>
    <property type="match status" value="1"/>
</dbReference>
<dbReference type="PANTHER" id="PTHR46572">
    <property type="entry name" value="RHO1 GDP-GTP EXCHANGE PROTEIN 1-RELATED"/>
    <property type="match status" value="1"/>
</dbReference>
<feature type="binding site" evidence="12">
    <location>
        <begin position="1905"/>
        <end position="1911"/>
    </location>
    <ligand>
        <name>S-adenosyl-L-methionine</name>
        <dbReference type="ChEBI" id="CHEBI:59789"/>
    </ligand>
</feature>
<feature type="compositionally biased region" description="Low complexity" evidence="13">
    <location>
        <begin position="1555"/>
        <end position="1566"/>
    </location>
</feature>
<dbReference type="Pfam" id="PF15405">
    <property type="entry name" value="PH_5"/>
    <property type="match status" value="1"/>
</dbReference>
<feature type="binding site" evidence="12">
    <location>
        <position position="1973"/>
    </location>
    <ligand>
        <name>S-adenosyl-L-methionine</name>
        <dbReference type="ChEBI" id="CHEBI:59789"/>
    </ligand>
</feature>
<dbReference type="Pfam" id="PF22458">
    <property type="entry name" value="RsmF-B_ferredox"/>
    <property type="match status" value="1"/>
</dbReference>
<dbReference type="InterPro" id="IPR000591">
    <property type="entry name" value="DEP_dom"/>
</dbReference>
<dbReference type="SUPFAM" id="SSF50729">
    <property type="entry name" value="PH domain-like"/>
    <property type="match status" value="1"/>
</dbReference>
<organism evidence="17 18">
    <name type="scientific">Malassezia vespertilionis</name>
    <dbReference type="NCBI Taxonomy" id="2020962"/>
    <lineage>
        <taxon>Eukaryota</taxon>
        <taxon>Fungi</taxon>
        <taxon>Dikarya</taxon>
        <taxon>Basidiomycota</taxon>
        <taxon>Ustilaginomycotina</taxon>
        <taxon>Malasseziomycetes</taxon>
        <taxon>Malasseziales</taxon>
        <taxon>Malasseziaceae</taxon>
        <taxon>Malassezia</taxon>
    </lineage>
</organism>
<evidence type="ECO:0000259" key="16">
    <source>
        <dbReference type="PROSITE" id="PS51686"/>
    </source>
</evidence>
<dbReference type="InterPro" id="IPR023267">
    <property type="entry name" value="RCMT"/>
</dbReference>
<dbReference type="InterPro" id="IPR001678">
    <property type="entry name" value="MeTrfase_RsmB-F_NOP2_dom"/>
</dbReference>
<feature type="active site" description="Nucleophile" evidence="12">
    <location>
        <position position="2030"/>
    </location>
</feature>
<dbReference type="Pfam" id="PF00780">
    <property type="entry name" value="CNH"/>
    <property type="match status" value="1"/>
</dbReference>
<dbReference type="GO" id="GO:0001510">
    <property type="term" value="P:RNA methylation"/>
    <property type="evidence" value="ECO:0007669"/>
    <property type="project" value="InterPro"/>
</dbReference>
<dbReference type="InterPro" id="IPR049560">
    <property type="entry name" value="MeTrfase_RsmB-F_NOP2_cat"/>
</dbReference>
<feature type="compositionally biased region" description="Acidic residues" evidence="13">
    <location>
        <begin position="1688"/>
        <end position="1725"/>
    </location>
</feature>
<dbReference type="GO" id="GO:0008173">
    <property type="term" value="F:RNA methyltransferase activity"/>
    <property type="evidence" value="ECO:0007669"/>
    <property type="project" value="InterPro"/>
</dbReference>
<evidence type="ECO:0000256" key="8">
    <source>
        <dbReference type="ARBA" id="ARBA00022691"/>
    </source>
</evidence>
<feature type="domain" description="SAM-dependent MTase RsmB/NOP-type" evidence="16">
    <location>
        <begin position="1813"/>
        <end position="2101"/>
    </location>
</feature>
<keyword evidence="3" id="KW-0690">Ribosome biogenesis</keyword>
<dbReference type="InterPro" id="IPR041675">
    <property type="entry name" value="PH_5"/>
</dbReference>
<evidence type="ECO:0000256" key="9">
    <source>
        <dbReference type="ARBA" id="ARBA00022884"/>
    </source>
</evidence>
<feature type="region of interest" description="Disordered" evidence="13">
    <location>
        <begin position="1206"/>
        <end position="1242"/>
    </location>
</feature>
<dbReference type="NCBIfam" id="TIGR00446">
    <property type="entry name" value="nop2p"/>
    <property type="match status" value="1"/>
</dbReference>
<evidence type="ECO:0000256" key="1">
    <source>
        <dbReference type="ARBA" id="ARBA00004604"/>
    </source>
</evidence>
<dbReference type="CDD" id="cd00160">
    <property type="entry name" value="RhoGEF"/>
    <property type="match status" value="1"/>
</dbReference>
<dbReference type="InterPro" id="IPR035899">
    <property type="entry name" value="DBL_dom_sf"/>
</dbReference>
<dbReference type="InterPro" id="IPR052233">
    <property type="entry name" value="Rho-type_GEFs"/>
</dbReference>
<evidence type="ECO:0000256" key="3">
    <source>
        <dbReference type="ARBA" id="ARBA00022517"/>
    </source>
</evidence>
<feature type="compositionally biased region" description="Acidic residues" evidence="13">
    <location>
        <begin position="1575"/>
        <end position="1629"/>
    </location>
</feature>
<feature type="compositionally biased region" description="Polar residues" evidence="13">
    <location>
        <begin position="319"/>
        <end position="344"/>
    </location>
</feature>
<dbReference type="GO" id="GO:0005085">
    <property type="term" value="F:guanyl-nucleotide exchange factor activity"/>
    <property type="evidence" value="ECO:0007669"/>
    <property type="project" value="UniProtKB-KW"/>
</dbReference>
<dbReference type="InterPro" id="IPR001849">
    <property type="entry name" value="PH_domain"/>
</dbReference>
<keyword evidence="7 12" id="KW-0808">Transferase</keyword>
<feature type="compositionally biased region" description="Basic and acidic residues" evidence="13">
    <location>
        <begin position="1520"/>
        <end position="1529"/>
    </location>
</feature>
<protein>
    <recommendedName>
        <fullName evidence="11">Nucleolar protein 2</fullName>
    </recommendedName>
</protein>
<keyword evidence="18" id="KW-1185">Reference proteome</keyword>
<dbReference type="InterPro" id="IPR011993">
    <property type="entry name" value="PH-like_dom_sf"/>
</dbReference>
<dbReference type="SMART" id="SM00325">
    <property type="entry name" value="RhoGEF"/>
    <property type="match status" value="1"/>
</dbReference>
<dbReference type="Gene3D" id="1.10.10.10">
    <property type="entry name" value="Winged helix-like DNA-binding domain superfamily/Winged helix DNA-binding domain"/>
    <property type="match status" value="1"/>
</dbReference>
<keyword evidence="5 12" id="KW-0489">Methyltransferase</keyword>
<dbReference type="InterPro" id="IPR013927">
    <property type="entry name" value="TF_Opi1_Ccg-8"/>
</dbReference>
<dbReference type="Gene3D" id="2.30.29.30">
    <property type="entry name" value="Pleckstrin-homology domain (PH domain)/Phosphotyrosine-binding domain (PTB)"/>
    <property type="match status" value="1"/>
</dbReference>
<dbReference type="PROSITE" id="PS50010">
    <property type="entry name" value="DH_2"/>
    <property type="match status" value="1"/>
</dbReference>
<feature type="compositionally biased region" description="Polar residues" evidence="13">
    <location>
        <begin position="150"/>
        <end position="161"/>
    </location>
</feature>
<dbReference type="EMBL" id="KZ454989">
    <property type="protein sequence ID" value="PKI84339.1"/>
    <property type="molecule type" value="Genomic_DNA"/>
</dbReference>
<dbReference type="GO" id="GO:0008757">
    <property type="term" value="F:S-adenosylmethionine-dependent methyltransferase activity"/>
    <property type="evidence" value="ECO:0007669"/>
    <property type="project" value="InterPro"/>
</dbReference>
<comment type="subcellular location">
    <subcellularLocation>
        <location evidence="1">Nucleus</location>
        <location evidence="1">Nucleolus</location>
    </subcellularLocation>
</comment>
<dbReference type="SUPFAM" id="SSF53335">
    <property type="entry name" value="S-adenosyl-L-methionine-dependent methyltransferases"/>
    <property type="match status" value="1"/>
</dbReference>
<dbReference type="Pfam" id="PF01189">
    <property type="entry name" value="Methyltr_RsmB-F"/>
    <property type="match status" value="1"/>
</dbReference>
<name>A0A2N1JCS0_9BASI</name>
<evidence type="ECO:0000256" key="4">
    <source>
        <dbReference type="ARBA" id="ARBA00022553"/>
    </source>
</evidence>
<dbReference type="SUPFAM" id="SSF46785">
    <property type="entry name" value="Winged helix' DNA-binding domain"/>
    <property type="match status" value="1"/>
</dbReference>
<keyword evidence="8 12" id="KW-0949">S-adenosyl-L-methionine</keyword>
<dbReference type="GO" id="GO:0035556">
    <property type="term" value="P:intracellular signal transduction"/>
    <property type="evidence" value="ECO:0007669"/>
    <property type="project" value="InterPro"/>
</dbReference>
<evidence type="ECO:0000256" key="10">
    <source>
        <dbReference type="ARBA" id="ARBA00023242"/>
    </source>
</evidence>
<keyword evidence="9 12" id="KW-0694">RNA-binding</keyword>
<dbReference type="PRINTS" id="PR02008">
    <property type="entry name" value="RCMTFAMILY"/>
</dbReference>
<dbReference type="FunFam" id="3.30.70.1170:FF:000001">
    <property type="entry name" value="Ribosomal RNA methyltransferase Nop2"/>
    <property type="match status" value="1"/>
</dbReference>
<dbReference type="Gene3D" id="1.20.900.10">
    <property type="entry name" value="Dbl homology (DH) domain"/>
    <property type="match status" value="1"/>
</dbReference>
<evidence type="ECO:0000256" key="6">
    <source>
        <dbReference type="ARBA" id="ARBA00022658"/>
    </source>
</evidence>
<feature type="binding site" evidence="12">
    <location>
        <position position="1929"/>
    </location>
    <ligand>
        <name>S-adenosyl-L-methionine</name>
        <dbReference type="ChEBI" id="CHEBI:59789"/>
    </ligand>
</feature>
<sequence length="2152" mass="240573">MQSIRSHADASVGTATPPVLPPLELSKYSVDQPDASGDWRFFASPSTIDAEYVPNAGERVSLAPSTTHESNRKDTMPSMASVAHALPGMEMQARLSMRLKQYGGNDVCPLKTQLLDFVAGQHESILTPTQIQDPSSIRAAHLLPRRESAPATNKRLSTSRSRASKKVDPALLSQVAHAFVKKMQTTDCTKDGLTYSHAFDGKQAVDKLMNIILTSDRNLALLLGRALDAQKLFHDVTYDHRLRDSIHELYQFQTSPSHLDKYNDGKPDFSADEPPSLSAKSSLRSTKSRRDSAHSAQTFEAFGFTASKENPWPLHHDLGNSSLTQLGRQGDRNSNTYSDSSQGTDEVRLRVPTGVFTLLTKCYSPTCCPQQRCYSISCPRNLESSPDASARLNPALMRLDSHESLVNITSQLWAESVTREVYESVSERERNRQEIIFEIIATERAFVHDLEYLRDFWVQPLSTQHIIPETRRTAFVKELFSNLLDILAVNQKISELLTRRQKQRSVVECIGDIYLDMVAEFEPYVDYGAHQMFARLQLESEKANNAIFALFVEDTERKAESRKLELNGYLTKPTTRLARYPLLFEQLLKYTEDGNTDKKLIPIVTKKMKEFLACVNDETGRSENRFQLGELSRQLVFKPGEVVNLRLTDEERELVFKGTLKKRSGTQSENADIQVYLFDHALLMVKCKTVHKNEVFKVYRKPIPLEFLQATMYEDVPSGKGNSTRSKAIMSRSSLGYRTSGITPPNNQPPKQDTRNGYAITFTCLGKQGYSLTLWASTLASRTKWMEHIEGRQDLLRKRSNIFDAVPLSAAMLDRPTNHVTCAVPFDFGRQVIYGKDDGLYISDLREMARAPVKVLPLAGVTQVDVLEEYQILIVLAEQSVYTFTLDALDTTDPDGSLKRGRRISSHTSFFRAGTCLGRALVCVVKSGPLSSTIKTLEPIEQTVRSKKQPTFRKLLQGGQDTLRVFKEFYIPTESSSIHFLRSKLCVGCTKGFEIVDLETLDTQGLLDPADSSLDFVQRRENLRPIAIYRVDGEFLLCYNEFAFYVNKNGWRAKGGWIIHWNGNPTSFALHYPYLLAFEPSFVEVRHRVPLGPPGGYMQGSGTVRVPSTGFSRAVPPDTMPGSPMVPGTPFQAPTSPSPQTFSPMSSGTFSPYGISSPAMNYASQSHNPVLESVTASRNNIIFVGDSSVFSHLLAHGDVLPSNMDAEHTDASCNDKMSDYESEAGGSHELHKQTSAPDVPTRKAAVTATGWTSLLKEVGATAGGMTLAVSFESRKSLKYCITWLQYAIAHKEHRIAMLRALIDEMRQDKHRFVTPVVQQLIQIQADITNIIRSVITVASRYASDALPEYAFKLVRHFFLSLPERWTARYHALEITVPQMPRSLPTSPPHVDADAGKHVAEHANSKMKDNADAEMRPLHDRSGSVSMANGEAHNEDVFDEDNPNLRYERAATKILTLAVESLDIVSNVAQVFRDVVNRADSWADRFHLTRPVDTNLEDMTMPGEAGEGRSKLPMFSELPKDSLQKSMHVDDDAEEQPVNTTTLRKAGKPLPQKMLAGKPKAAAPGKKAAPKRVAEEEPELVEEDASFSFDEYEEDEEAMDLPDDEYDEDDSAEDVSEHGEIEDDVQEAPTEDSMAGIFASLGLPRDGKKLTERQKKKVLAEAERLEELLKSSGHQVKNNGDGDEKKSDEDEDEDDGADDLENENSDLPSDEYDEEASDTDDGDMSADEQSGFLLPTLEEEEEEERAPLDLQLIQMRIREVVGILGDMARLGEPGRSRADYFDRLTKDVQKYYGYNEYLATMFLELFPPDEAIEFFEANEVPRPVTIRVNTLRTHRRDLAQKLINKGVSLEPVGPWSKVGLQIFESPVPIGATPEYLVGDYMLQAVSSFLPCVSLAPQPNERILDMASAPGGKVTYLSALMQNTGCIFANDSSKARIKSLTANISRMGCRNIVVCNYDGRQFPKVIGGFDRVMLDSPCSGTGVISKDPSVKSSKSKRDFILLTQLQKQLILCAIDSVNPKSETGGYVVYSTCSVMVDENEDVIEYALHKRPNVRIVPTGIDFGRDGFKSFRGRKFNEKMSLSRRVFPHAHNLDGFFVCKLKVEPINKSAVRREEPQNFVQEAQARNSSASLFDAEEDEAIIQRARERGIKKRKL</sequence>
<comment type="similarity">
    <text evidence="2 12">Belongs to the class I-like SAM-binding methyltransferase superfamily. RsmB/NOP family.</text>
</comment>
<evidence type="ECO:0000259" key="15">
    <source>
        <dbReference type="PROSITE" id="PS50219"/>
    </source>
</evidence>
<dbReference type="InterPro" id="IPR000219">
    <property type="entry name" value="DH_dom"/>
</dbReference>
<feature type="region of interest" description="Disordered" evidence="13">
    <location>
        <begin position="315"/>
        <end position="345"/>
    </location>
</feature>
<dbReference type="Proteomes" id="UP000232875">
    <property type="component" value="Unassembled WGS sequence"/>
</dbReference>
<feature type="domain" description="DH" evidence="14">
    <location>
        <begin position="431"/>
        <end position="618"/>
    </location>
</feature>
<dbReference type="InterPro" id="IPR054728">
    <property type="entry name" value="RsmB-like_ferredoxin"/>
</dbReference>
<dbReference type="InterPro" id="IPR029063">
    <property type="entry name" value="SAM-dependent_MTases_sf"/>
</dbReference>
<dbReference type="PANTHER" id="PTHR46572:SF2">
    <property type="entry name" value="RHO1 GDP-GTP EXCHANGE PROTEIN 1-RELATED"/>
    <property type="match status" value="1"/>
</dbReference>
<dbReference type="InterPro" id="IPR036388">
    <property type="entry name" value="WH-like_DNA-bd_sf"/>
</dbReference>
<feature type="compositionally biased region" description="Basic and acidic residues" evidence="13">
    <location>
        <begin position="1644"/>
        <end position="1668"/>
    </location>
</feature>
<dbReference type="GO" id="GO:0042254">
    <property type="term" value="P:ribosome biogenesis"/>
    <property type="evidence" value="ECO:0007669"/>
    <property type="project" value="UniProtKB-KW"/>
</dbReference>
<dbReference type="PRINTS" id="PR02012">
    <property type="entry name" value="RCMTNOP2"/>
</dbReference>
<dbReference type="OrthoDB" id="2272012at2759"/>
<dbReference type="GO" id="GO:0003714">
    <property type="term" value="F:transcription corepressor activity"/>
    <property type="evidence" value="ECO:0007669"/>
    <property type="project" value="InterPro"/>
</dbReference>
<dbReference type="PROSITE" id="PS51686">
    <property type="entry name" value="SAM_MT_RSMB_NOP"/>
    <property type="match status" value="1"/>
</dbReference>
<dbReference type="SMART" id="SM00036">
    <property type="entry name" value="CNH"/>
    <property type="match status" value="1"/>
</dbReference>
<evidence type="ECO:0000256" key="11">
    <source>
        <dbReference type="ARBA" id="ARBA00082314"/>
    </source>
</evidence>
<evidence type="ECO:0000313" key="18">
    <source>
        <dbReference type="Proteomes" id="UP000232875"/>
    </source>
</evidence>
<evidence type="ECO:0000256" key="7">
    <source>
        <dbReference type="ARBA" id="ARBA00022679"/>
    </source>
</evidence>
<evidence type="ECO:0000256" key="2">
    <source>
        <dbReference type="ARBA" id="ARBA00007494"/>
    </source>
</evidence>
<dbReference type="InterPro" id="IPR023273">
    <property type="entry name" value="RCMT_NOP2"/>
</dbReference>
<dbReference type="Pfam" id="PF08618">
    <property type="entry name" value="Opi1"/>
    <property type="match status" value="1"/>
</dbReference>
<feature type="region of interest" description="Disordered" evidence="13">
    <location>
        <begin position="257"/>
        <end position="290"/>
    </location>
</feature>
<evidence type="ECO:0000256" key="5">
    <source>
        <dbReference type="ARBA" id="ARBA00022603"/>
    </source>
</evidence>
<dbReference type="CDD" id="cd04435">
    <property type="entry name" value="DEP_fRom2"/>
    <property type="match status" value="1"/>
</dbReference>